<proteinExistence type="predicted"/>
<accession>A0A7W6E972</accession>
<organism evidence="1 2">
    <name type="scientific">Sulfitobacter undariae</name>
    <dbReference type="NCBI Taxonomy" id="1563671"/>
    <lineage>
        <taxon>Bacteria</taxon>
        <taxon>Pseudomonadati</taxon>
        <taxon>Pseudomonadota</taxon>
        <taxon>Alphaproteobacteria</taxon>
        <taxon>Rhodobacterales</taxon>
        <taxon>Roseobacteraceae</taxon>
        <taxon>Sulfitobacter</taxon>
    </lineage>
</organism>
<gene>
    <name evidence="1" type="ORF">GGR95_001689</name>
</gene>
<dbReference type="EMBL" id="JACIEI010000004">
    <property type="protein sequence ID" value="MBB3994048.1"/>
    <property type="molecule type" value="Genomic_DNA"/>
</dbReference>
<evidence type="ECO:0000313" key="1">
    <source>
        <dbReference type="EMBL" id="MBB3994048.1"/>
    </source>
</evidence>
<dbReference type="Proteomes" id="UP000530268">
    <property type="component" value="Unassembled WGS sequence"/>
</dbReference>
<comment type="caution">
    <text evidence="1">The sequence shown here is derived from an EMBL/GenBank/DDBJ whole genome shotgun (WGS) entry which is preliminary data.</text>
</comment>
<dbReference type="AlphaFoldDB" id="A0A7W6E972"/>
<name>A0A7W6E972_9RHOB</name>
<sequence>MKTFAQNLTSLMPTGITLAPELIEAFDWLEDQGWHRVRDGGQPEDHWLSIYPEDQRNQAGASYVVFGGTTLPFTSHCSAPNPDVDNRIAEIATTAGDGGRAAIWLDEHGKQQFIQLGHDNASIITDDPLVFLQYLAMGYPEPGALEGTDITPLQSALEYHGFGSASDFAPNLSPILPIAFQGFLQNRFNLDIPATARDLGIKDFVEYNDEGTTDPFALWLTSVTPEPTEAELAYEMELMRTIDSLNLQDSDSSETILEKIGTLFNPKD</sequence>
<evidence type="ECO:0000313" key="2">
    <source>
        <dbReference type="Proteomes" id="UP000530268"/>
    </source>
</evidence>
<reference evidence="1 2" key="1">
    <citation type="submission" date="2020-08" db="EMBL/GenBank/DDBJ databases">
        <title>Genomic Encyclopedia of Type Strains, Phase IV (KMG-IV): sequencing the most valuable type-strain genomes for metagenomic binning, comparative biology and taxonomic classification.</title>
        <authorList>
            <person name="Goeker M."/>
        </authorList>
    </citation>
    <scope>NUCLEOTIDE SEQUENCE [LARGE SCALE GENOMIC DNA]</scope>
    <source>
        <strain evidence="1 2">DSM 102234</strain>
    </source>
</reference>
<keyword evidence="2" id="KW-1185">Reference proteome</keyword>
<protein>
    <submittedName>
        <fullName evidence="1">Uncharacterized protein</fullName>
    </submittedName>
</protein>
<dbReference type="RefSeq" id="WP_184564716.1">
    <property type="nucleotide sequence ID" value="NZ_JACIEI010000004.1"/>
</dbReference>